<name>A0A1F6EVX6_9BACT</name>
<dbReference type="Pfam" id="PF13023">
    <property type="entry name" value="HD_3"/>
    <property type="match status" value="1"/>
</dbReference>
<proteinExistence type="predicted"/>
<comment type="caution">
    <text evidence="2">The sequence shown here is derived from an EMBL/GenBank/DDBJ whole genome shotgun (WGS) entry which is preliminary data.</text>
</comment>
<organism evidence="2 3">
    <name type="scientific">Candidatus Kaiserbacteria bacterium RIFCSPLOWO2_01_FULL_54_24</name>
    <dbReference type="NCBI Taxonomy" id="1798515"/>
    <lineage>
        <taxon>Bacteria</taxon>
        <taxon>Candidatus Kaiseribacteriota</taxon>
    </lineage>
</organism>
<protein>
    <recommendedName>
        <fullName evidence="1">HD domain-containing protein</fullName>
    </recommendedName>
</protein>
<dbReference type="InterPro" id="IPR006674">
    <property type="entry name" value="HD_domain"/>
</dbReference>
<dbReference type="STRING" id="1798515.A3B35_01440"/>
<reference evidence="2 3" key="1">
    <citation type="journal article" date="2016" name="Nat. Commun.">
        <title>Thousands of microbial genomes shed light on interconnected biogeochemical processes in an aquifer system.</title>
        <authorList>
            <person name="Anantharaman K."/>
            <person name="Brown C.T."/>
            <person name="Hug L.A."/>
            <person name="Sharon I."/>
            <person name="Castelle C.J."/>
            <person name="Probst A.J."/>
            <person name="Thomas B.C."/>
            <person name="Singh A."/>
            <person name="Wilkins M.J."/>
            <person name="Karaoz U."/>
            <person name="Brodie E.L."/>
            <person name="Williams K.H."/>
            <person name="Hubbard S.S."/>
            <person name="Banfield J.F."/>
        </authorList>
    </citation>
    <scope>NUCLEOTIDE SEQUENCE [LARGE SCALE GENOMIC DNA]</scope>
</reference>
<evidence type="ECO:0000313" key="2">
    <source>
        <dbReference type="EMBL" id="OGG77723.1"/>
    </source>
</evidence>
<evidence type="ECO:0000259" key="1">
    <source>
        <dbReference type="Pfam" id="PF13023"/>
    </source>
</evidence>
<dbReference type="EMBL" id="MFMC01000009">
    <property type="protein sequence ID" value="OGG77723.1"/>
    <property type="molecule type" value="Genomic_DNA"/>
</dbReference>
<feature type="domain" description="HD" evidence="1">
    <location>
        <begin position="19"/>
        <end position="58"/>
    </location>
</feature>
<accession>A0A1F6EVX6</accession>
<gene>
    <name evidence="2" type="ORF">A3B35_01440</name>
</gene>
<dbReference type="Proteomes" id="UP000177215">
    <property type="component" value="Unassembled WGS sequence"/>
</dbReference>
<dbReference type="SUPFAM" id="SSF109604">
    <property type="entry name" value="HD-domain/PDEase-like"/>
    <property type="match status" value="1"/>
</dbReference>
<dbReference type="AlphaFoldDB" id="A0A1F6EVX6"/>
<dbReference type="Gene3D" id="1.10.3210.10">
    <property type="entry name" value="Hypothetical protein af1432"/>
    <property type="match status" value="1"/>
</dbReference>
<sequence>MKQQKINDILLFLQRSKGLQTAKRYGSSLRGEQNTVAEHSWRLALMALVIGSECKVEREHESHAHFGYRSRPR</sequence>
<evidence type="ECO:0000313" key="3">
    <source>
        <dbReference type="Proteomes" id="UP000177215"/>
    </source>
</evidence>